<reference evidence="2 3" key="1">
    <citation type="journal article" date="2021" name="Commun. Biol.">
        <title>The genome of Shorea leprosula (Dipterocarpaceae) highlights the ecological relevance of drought in aseasonal tropical rainforests.</title>
        <authorList>
            <person name="Ng K.K.S."/>
            <person name="Kobayashi M.J."/>
            <person name="Fawcett J.A."/>
            <person name="Hatakeyama M."/>
            <person name="Paape T."/>
            <person name="Ng C.H."/>
            <person name="Ang C.C."/>
            <person name="Tnah L.H."/>
            <person name="Lee C.T."/>
            <person name="Nishiyama T."/>
            <person name="Sese J."/>
            <person name="O'Brien M.J."/>
            <person name="Copetti D."/>
            <person name="Mohd Noor M.I."/>
            <person name="Ong R.C."/>
            <person name="Putra M."/>
            <person name="Sireger I.Z."/>
            <person name="Indrioko S."/>
            <person name="Kosugi Y."/>
            <person name="Izuno A."/>
            <person name="Isagi Y."/>
            <person name="Lee S.L."/>
            <person name="Shimizu K.K."/>
        </authorList>
    </citation>
    <scope>NUCLEOTIDE SEQUENCE [LARGE SCALE GENOMIC DNA]</scope>
    <source>
        <strain evidence="2">214</strain>
    </source>
</reference>
<organism evidence="2 3">
    <name type="scientific">Rubroshorea leprosula</name>
    <dbReference type="NCBI Taxonomy" id="152421"/>
    <lineage>
        <taxon>Eukaryota</taxon>
        <taxon>Viridiplantae</taxon>
        <taxon>Streptophyta</taxon>
        <taxon>Embryophyta</taxon>
        <taxon>Tracheophyta</taxon>
        <taxon>Spermatophyta</taxon>
        <taxon>Magnoliopsida</taxon>
        <taxon>eudicotyledons</taxon>
        <taxon>Gunneridae</taxon>
        <taxon>Pentapetalae</taxon>
        <taxon>rosids</taxon>
        <taxon>malvids</taxon>
        <taxon>Malvales</taxon>
        <taxon>Dipterocarpaceae</taxon>
        <taxon>Rubroshorea</taxon>
    </lineage>
</organism>
<dbReference type="PANTHER" id="PTHR47212">
    <property type="entry name" value="ADHESIN-LIKE PROTEIN, PUTATIVE (DUF3741)-RELATED"/>
    <property type="match status" value="1"/>
</dbReference>
<dbReference type="Proteomes" id="UP001054252">
    <property type="component" value="Unassembled WGS sequence"/>
</dbReference>
<dbReference type="Pfam" id="PF14309">
    <property type="entry name" value="DUF4378"/>
    <property type="match status" value="1"/>
</dbReference>
<comment type="caution">
    <text evidence="2">The sequence shown here is derived from an EMBL/GenBank/DDBJ whole genome shotgun (WGS) entry which is preliminary data.</text>
</comment>
<evidence type="ECO:0000259" key="1">
    <source>
        <dbReference type="Pfam" id="PF14309"/>
    </source>
</evidence>
<name>A0AAV5HPD7_9ROSI</name>
<dbReference type="InterPro" id="IPR025486">
    <property type="entry name" value="DUF4378"/>
</dbReference>
<dbReference type="AlphaFoldDB" id="A0AAV5HPD7"/>
<sequence>MPLPQTLDQIVRKDMAKTGTWLDLQVNTESIAVEMGEAILEDLSEDIIISCTTAISEPDHSALLA</sequence>
<protein>
    <recommendedName>
        <fullName evidence="1">DUF4378 domain-containing protein</fullName>
    </recommendedName>
</protein>
<evidence type="ECO:0000313" key="2">
    <source>
        <dbReference type="EMBL" id="GKU88111.1"/>
    </source>
</evidence>
<dbReference type="PANTHER" id="PTHR47212:SF4">
    <property type="entry name" value="ADHESIN-LIKE PROTEIN, PUTATIVE (DUF3741)-RELATED"/>
    <property type="match status" value="1"/>
</dbReference>
<gene>
    <name evidence="2" type="ORF">SLEP1_g2412</name>
</gene>
<keyword evidence="3" id="KW-1185">Reference proteome</keyword>
<dbReference type="EMBL" id="BPVZ01000002">
    <property type="protein sequence ID" value="GKU88111.1"/>
    <property type="molecule type" value="Genomic_DNA"/>
</dbReference>
<evidence type="ECO:0000313" key="3">
    <source>
        <dbReference type="Proteomes" id="UP001054252"/>
    </source>
</evidence>
<proteinExistence type="predicted"/>
<accession>A0AAV5HPD7</accession>
<feature type="domain" description="DUF4378" evidence="1">
    <location>
        <begin position="4"/>
        <end position="45"/>
    </location>
</feature>